<sequence length="1246" mass="142866">MSDYKVKQNRSIIEIILEDTLVPFQAIAHIPCTYALVFAPHPDDEVFGCGGAIMRHVEQGVPVRVILVSDGTHGVSEEDITEYTLQRQNESIAAARILGYGTPIFWHYQDRQVCYSEKLIWKISKAIRETGADLVYAPSIFEMHPDHRALGMAVIEAIRRIGKTVCVALYEVGMPLRPNRLLDISDLVTRKTAAMECFVSQNAKQRYDLHIAALNRYRTYTLSASVTAAEAYILIPAEELSHDPIKLYQSEHARQKALGLVMDSSDLPLVSVIIRSMDRPTLSDALDSVALQTYPNIEVVIVNAKGGDHREFGEWCGRFPLRIFSTGRRLKRSLAANFGLDSASGEYFIFLDDDDLFDPDHIANLVETLKNSKSCSVAYAGVRVEGETGVISGIYNQTFAAARFMAGNFIPIHAVLFKRDLVAQGCRFDENFDSYEDWDFWLQVARQTDFAHTAKVSAVYRAQLGNSGMSQPLAHNLQLQRLSRLKVWKKWWHKWTIEDFDCLVTDFHQQLVLLQQQLGSSVHSENELRRLLEEKERLQAEHEERIATLNQTASERNEQIMQLRSTIIEIFDSRSWKLTAPIRFFSRTTRKILQNGKPVSHLTLQYYRRESGYKLLRRTFSILRNEGLNGIKWRLRALQKNHGTIATGLKAKPAARLEKHNYLPLSTIDITKYDFFFFDVFDTAIIRLFKKPIDLFEYISFKTQDPDFHLRRVQQEAETREQYKDRKEISIFEIYNNLASDSIEEEIAAELKFCVANPEVYDFYSKLLNAGKKIYFVSDMYLDRETISRILSENRFCTYEDMYVSSEDDLLKGDGSRFEWLKKNIPESVGSTIHIGDNRISDFLQPQAHGFDAFHFMESSAYYQQDSFLYSKIEFLNSKRSLGLSFLLSTFRYWKSGFHDQPPDYWRQFGFLYGGALISAFCSFIHEQLSRKKLSCDKIFFLARDGDIMSQVYQLLYDDVQAVYLMASRRCMSFPSIKSLTQSDDEDTLRLFTTSIGVAGAKDVLERFCYTDLYNLEADLVKIASDPPAWTDRDILACILRNKKSIMEKVVAERGVILDYLTEMGFFDQDDIVIVDVGWGGTIQNALDKLLELGGYEKYRIHGIYLGVNDHAKNKQAKTGFLFNGDQLQFVEYLNLIELITSSPQNGVVRIAHVNGNFIPVTGAISEHEKQRQLVAAEIQKGILDFAHLIKKRGIDNLDFIRAEDFKALFVSLQEHASEEDVFQLGQLRHAAMLGNNYEQYVLTKS</sequence>
<dbReference type="Gene3D" id="3.40.50.1000">
    <property type="entry name" value="HAD superfamily/HAD-like"/>
    <property type="match status" value="1"/>
</dbReference>
<dbReference type="Pfam" id="PF02585">
    <property type="entry name" value="PIG-L"/>
    <property type="match status" value="1"/>
</dbReference>
<dbReference type="Proteomes" id="UP000198729">
    <property type="component" value="Unassembled WGS sequence"/>
</dbReference>
<dbReference type="InterPro" id="IPR024078">
    <property type="entry name" value="LmbE-like_dom_sf"/>
</dbReference>
<dbReference type="InterPro" id="IPR023214">
    <property type="entry name" value="HAD_sf"/>
</dbReference>
<dbReference type="STRING" id="51642.NSMM_400035"/>
<dbReference type="PANTHER" id="PTHR43685">
    <property type="entry name" value="GLYCOSYLTRANSFERASE"/>
    <property type="match status" value="1"/>
</dbReference>
<dbReference type="InterPro" id="IPR029044">
    <property type="entry name" value="Nucleotide-diphossugar_trans"/>
</dbReference>
<dbReference type="InterPro" id="IPR036412">
    <property type="entry name" value="HAD-like_sf"/>
</dbReference>
<keyword evidence="3" id="KW-0808">Transferase</keyword>
<dbReference type="InterPro" id="IPR001173">
    <property type="entry name" value="Glyco_trans_2-like"/>
</dbReference>
<dbReference type="AlphaFoldDB" id="A0A1G5SF02"/>
<feature type="coiled-coil region" evidence="1">
    <location>
        <begin position="521"/>
        <end position="552"/>
    </location>
</feature>
<keyword evidence="1" id="KW-0175">Coiled coil</keyword>
<dbReference type="Pfam" id="PF00535">
    <property type="entry name" value="Glycos_transf_2"/>
    <property type="match status" value="1"/>
</dbReference>
<dbReference type="GO" id="GO:0016740">
    <property type="term" value="F:transferase activity"/>
    <property type="evidence" value="ECO:0007669"/>
    <property type="project" value="UniProtKB-KW"/>
</dbReference>
<reference evidence="3 4" key="1">
    <citation type="submission" date="2016-10" db="EMBL/GenBank/DDBJ databases">
        <authorList>
            <person name="de Groot N.N."/>
        </authorList>
    </citation>
    <scope>NUCLEOTIDE SEQUENCE [LARGE SCALE GENOMIC DNA]</scope>
    <source>
        <strain evidence="3">1</strain>
    </source>
</reference>
<dbReference type="OrthoDB" id="9816564at2"/>
<evidence type="ECO:0000256" key="1">
    <source>
        <dbReference type="SAM" id="Coils"/>
    </source>
</evidence>
<evidence type="ECO:0000313" key="4">
    <source>
        <dbReference type="Proteomes" id="UP000198729"/>
    </source>
</evidence>
<dbReference type="SUPFAM" id="SSF56784">
    <property type="entry name" value="HAD-like"/>
    <property type="match status" value="1"/>
</dbReference>
<dbReference type="InterPro" id="IPR003737">
    <property type="entry name" value="GlcNAc_PI_deacetylase-related"/>
</dbReference>
<dbReference type="PANTHER" id="PTHR43685:SF2">
    <property type="entry name" value="GLYCOSYLTRANSFERASE 2-LIKE DOMAIN-CONTAINING PROTEIN"/>
    <property type="match status" value="1"/>
</dbReference>
<dbReference type="InterPro" id="IPR050834">
    <property type="entry name" value="Glycosyltransf_2"/>
</dbReference>
<accession>A0A1G5SF02</accession>
<dbReference type="SUPFAM" id="SSF53448">
    <property type="entry name" value="Nucleotide-diphospho-sugar transferases"/>
    <property type="match status" value="1"/>
</dbReference>
<dbReference type="Gene3D" id="3.40.50.10320">
    <property type="entry name" value="LmbE-like"/>
    <property type="match status" value="1"/>
</dbReference>
<proteinExistence type="predicted"/>
<dbReference type="Gene3D" id="3.90.550.10">
    <property type="entry name" value="Spore Coat Polysaccharide Biosynthesis Protein SpsA, Chain A"/>
    <property type="match status" value="1"/>
</dbReference>
<protein>
    <submittedName>
        <fullName evidence="3">Glycosyl transferase, group 2 family protein (Modular protein)</fullName>
    </submittedName>
</protein>
<dbReference type="SUPFAM" id="SSF102588">
    <property type="entry name" value="LmbE-like"/>
    <property type="match status" value="1"/>
</dbReference>
<evidence type="ECO:0000313" key="3">
    <source>
        <dbReference type="EMBL" id="SCZ85557.1"/>
    </source>
</evidence>
<keyword evidence="4" id="KW-1185">Reference proteome</keyword>
<dbReference type="Gene3D" id="1.10.150.400">
    <property type="match status" value="1"/>
</dbReference>
<organism evidence="3 4">
    <name type="scientific">Nitrosomonas mobilis</name>
    <dbReference type="NCBI Taxonomy" id="51642"/>
    <lineage>
        <taxon>Bacteria</taxon>
        <taxon>Pseudomonadati</taxon>
        <taxon>Pseudomonadota</taxon>
        <taxon>Betaproteobacteria</taxon>
        <taxon>Nitrosomonadales</taxon>
        <taxon>Nitrosomonadaceae</taxon>
        <taxon>Nitrosomonas</taxon>
    </lineage>
</organism>
<dbReference type="EMBL" id="FMWO01000048">
    <property type="protein sequence ID" value="SCZ85557.1"/>
    <property type="molecule type" value="Genomic_DNA"/>
</dbReference>
<name>A0A1G5SF02_9PROT</name>
<feature type="domain" description="Glycosyltransferase 2-like" evidence="2">
    <location>
        <begin position="271"/>
        <end position="390"/>
    </location>
</feature>
<evidence type="ECO:0000259" key="2">
    <source>
        <dbReference type="Pfam" id="PF00535"/>
    </source>
</evidence>
<gene>
    <name evidence="3" type="ORF">NSMM_400035</name>
</gene>